<comment type="subcellular location">
    <subcellularLocation>
        <location evidence="1">Cytoplasm</location>
        <location evidence="1">Cytoskeleton</location>
        <location evidence="1">Flagellum axoneme</location>
    </subcellularLocation>
    <subcellularLocation>
        <location evidence="8">Cytoplasm</location>
        <location evidence="8">Cytoskeleton</location>
        <location evidence="8">Flagellum basal body</location>
    </subcellularLocation>
</comment>
<evidence type="ECO:0000256" key="6">
    <source>
        <dbReference type="ARBA" id="ARBA00023212"/>
    </source>
</evidence>
<feature type="coiled-coil region" evidence="13">
    <location>
        <begin position="71"/>
        <end position="127"/>
    </location>
</feature>
<feature type="non-terminal residue" evidence="16">
    <location>
        <position position="487"/>
    </location>
</feature>
<evidence type="ECO:0000256" key="10">
    <source>
        <dbReference type="ARBA" id="ARBA00040899"/>
    </source>
</evidence>
<feature type="compositionally biased region" description="Basic and acidic residues" evidence="14">
    <location>
        <begin position="16"/>
        <end position="29"/>
    </location>
</feature>
<dbReference type="Pfam" id="PF14772">
    <property type="entry name" value="NYD-SP28"/>
    <property type="match status" value="1"/>
</dbReference>
<evidence type="ECO:0000259" key="15">
    <source>
        <dbReference type="Pfam" id="PF14772"/>
    </source>
</evidence>
<accession>A0A9N7VR90</accession>
<evidence type="ECO:0000256" key="8">
    <source>
        <dbReference type="ARBA" id="ARBA00037841"/>
    </source>
</evidence>
<keyword evidence="3" id="KW-0282">Flagellum</keyword>
<evidence type="ECO:0000313" key="17">
    <source>
        <dbReference type="Proteomes" id="UP001153269"/>
    </source>
</evidence>
<evidence type="ECO:0000256" key="13">
    <source>
        <dbReference type="SAM" id="Coils"/>
    </source>
</evidence>
<evidence type="ECO:0000256" key="7">
    <source>
        <dbReference type="ARBA" id="ARBA00023273"/>
    </source>
</evidence>
<keyword evidence="5" id="KW-0969">Cilium</keyword>
<keyword evidence="6" id="KW-0206">Cytoskeleton</keyword>
<feature type="domain" description="Dynein regulatory complex protein 1/2 N-terminal" evidence="15">
    <location>
        <begin position="23"/>
        <end position="110"/>
    </location>
</feature>
<feature type="compositionally biased region" description="Basic residues" evidence="14">
    <location>
        <begin position="1"/>
        <end position="15"/>
    </location>
</feature>
<evidence type="ECO:0000313" key="16">
    <source>
        <dbReference type="EMBL" id="CAB1453803.1"/>
    </source>
</evidence>
<comment type="caution">
    <text evidence="16">The sequence shown here is derived from an EMBL/GenBank/DDBJ whole genome shotgun (WGS) entry which is preliminary data.</text>
</comment>
<evidence type="ECO:0000256" key="3">
    <source>
        <dbReference type="ARBA" id="ARBA00022846"/>
    </source>
</evidence>
<keyword evidence="4 13" id="KW-0175">Coiled coil</keyword>
<dbReference type="GO" id="GO:0005858">
    <property type="term" value="C:axonemal dynein complex"/>
    <property type="evidence" value="ECO:0007669"/>
    <property type="project" value="InterPro"/>
</dbReference>
<evidence type="ECO:0000256" key="11">
    <source>
        <dbReference type="ARBA" id="ARBA00041517"/>
    </source>
</evidence>
<comment type="similarity">
    <text evidence="9">Belongs to the DRC2 family.</text>
</comment>
<sequence>MPKKAKRGVGGKRGVKKVEQTPHEKEQTLKDKLHKADRNTTVNLLKLNECWRSVLRQSRASELRKDIYILKQTFERQLEDKDNVIECLQSDLKGAEHQWAEARRVHLQKIEHLRALQEKQLMLLKQQWEDGLQRSNSSFKSERKQMLGHSKMKSADLEDAKRTVEQQHQEVINEIHRLYIESIASSESDHVDRKAALVLEGMMAVCERTRRRKDILELQQKVAKELDRLVLRTQKCIQTSEKTKRRVQKLQEFVIQLRMKLHSNKTEKVYVERDLPAARNKEKEITYKLRGQLTQSQLVARKQLIELTVQSDYATKKLKAVIADGERVLRVAELCQKLEGRQKNVFMSPSSAEDRHRSMTEEEEAKESSEFPELWRVMRHIYATLVHRDALKKCNDDLSRENQQLRLLLGQHTGAMTVRDHALGGRHILLTVQKAPTFMALSGTARRLTVIDARRELSLPPRSRADSVVQAVTVHQRCASRSAHQLG</sequence>
<feature type="region of interest" description="Disordered" evidence="14">
    <location>
        <begin position="1"/>
        <end position="29"/>
    </location>
</feature>
<keyword evidence="2" id="KW-0963">Cytoplasm</keyword>
<feature type="compositionally biased region" description="Basic and acidic residues" evidence="14">
    <location>
        <begin position="153"/>
        <end position="163"/>
    </location>
</feature>
<reference evidence="16" key="1">
    <citation type="submission" date="2020-03" db="EMBL/GenBank/DDBJ databases">
        <authorList>
            <person name="Weist P."/>
        </authorList>
    </citation>
    <scope>NUCLEOTIDE SEQUENCE</scope>
</reference>
<gene>
    <name evidence="16" type="ORF">PLEPLA_LOCUS41563</name>
</gene>
<name>A0A9N7VR90_PLEPL</name>
<evidence type="ECO:0000256" key="14">
    <source>
        <dbReference type="SAM" id="MobiDB-lite"/>
    </source>
</evidence>
<dbReference type="EMBL" id="CADEAL010004185">
    <property type="protein sequence ID" value="CAB1453803.1"/>
    <property type="molecule type" value="Genomic_DNA"/>
</dbReference>
<evidence type="ECO:0000256" key="2">
    <source>
        <dbReference type="ARBA" id="ARBA00022490"/>
    </source>
</evidence>
<comment type="function">
    <text evidence="12">Component of the nexin-dynein regulatory complex (N-DRC), a key regulator of ciliary/flagellar motility which maintains the alignment and integrity of the distal axoneme and regulates microtubule sliding in motile axonemes. Plays a critical role in the assembly of N-DRC and also stabilizes the assembly of multiple inner dynein arms and radial spokes. Coassembles with DRC1 to form a central scaffold needed for assembly of the N-DRC and its attachment to the outer doublet microtubules.</text>
</comment>
<dbReference type="InterPro" id="IPR039505">
    <property type="entry name" value="DRC1/2_N"/>
</dbReference>
<dbReference type="GO" id="GO:0003352">
    <property type="term" value="P:regulation of cilium movement"/>
    <property type="evidence" value="ECO:0007669"/>
    <property type="project" value="TreeGrafter"/>
</dbReference>
<feature type="region of interest" description="Disordered" evidence="14">
    <location>
        <begin position="347"/>
        <end position="366"/>
    </location>
</feature>
<evidence type="ECO:0000256" key="5">
    <source>
        <dbReference type="ARBA" id="ARBA00023069"/>
    </source>
</evidence>
<proteinExistence type="inferred from homology"/>
<evidence type="ECO:0000256" key="4">
    <source>
        <dbReference type="ARBA" id="ARBA00023054"/>
    </source>
</evidence>
<dbReference type="AlphaFoldDB" id="A0A9N7VR90"/>
<feature type="region of interest" description="Disordered" evidence="14">
    <location>
        <begin position="135"/>
        <end position="163"/>
    </location>
</feature>
<evidence type="ECO:0000256" key="9">
    <source>
        <dbReference type="ARBA" id="ARBA00038424"/>
    </source>
</evidence>
<protein>
    <recommendedName>
        <fullName evidence="10">Dynein regulatory complex subunit 2</fullName>
    </recommendedName>
    <alternativeName>
        <fullName evidence="11">Coiled-coil domain-containing protein 65</fullName>
    </alternativeName>
</protein>
<evidence type="ECO:0000256" key="12">
    <source>
        <dbReference type="ARBA" id="ARBA00045865"/>
    </source>
</evidence>
<dbReference type="GO" id="GO:0070286">
    <property type="term" value="P:axonemal dynein complex assembly"/>
    <property type="evidence" value="ECO:0007669"/>
    <property type="project" value="InterPro"/>
</dbReference>
<dbReference type="PANTHER" id="PTHR21625">
    <property type="entry name" value="NYD-SP28 PROTEIN"/>
    <property type="match status" value="1"/>
</dbReference>
<keyword evidence="17" id="KW-1185">Reference proteome</keyword>
<dbReference type="PANTHER" id="PTHR21625:SF0">
    <property type="entry name" value="DYNEIN REGULATORY COMPLEX SUBUNIT 2"/>
    <property type="match status" value="1"/>
</dbReference>
<dbReference type="InterPro" id="IPR039750">
    <property type="entry name" value="DRC1/DRC2"/>
</dbReference>
<organism evidence="16 17">
    <name type="scientific">Pleuronectes platessa</name>
    <name type="common">European plaice</name>
    <dbReference type="NCBI Taxonomy" id="8262"/>
    <lineage>
        <taxon>Eukaryota</taxon>
        <taxon>Metazoa</taxon>
        <taxon>Chordata</taxon>
        <taxon>Craniata</taxon>
        <taxon>Vertebrata</taxon>
        <taxon>Euteleostomi</taxon>
        <taxon>Actinopterygii</taxon>
        <taxon>Neopterygii</taxon>
        <taxon>Teleostei</taxon>
        <taxon>Neoteleostei</taxon>
        <taxon>Acanthomorphata</taxon>
        <taxon>Carangaria</taxon>
        <taxon>Pleuronectiformes</taxon>
        <taxon>Pleuronectoidei</taxon>
        <taxon>Pleuronectidae</taxon>
        <taxon>Pleuronectes</taxon>
    </lineage>
</organism>
<dbReference type="Proteomes" id="UP001153269">
    <property type="component" value="Unassembled WGS sequence"/>
</dbReference>
<dbReference type="GO" id="GO:0060285">
    <property type="term" value="P:cilium-dependent cell motility"/>
    <property type="evidence" value="ECO:0007669"/>
    <property type="project" value="TreeGrafter"/>
</dbReference>
<keyword evidence="7" id="KW-0966">Cell projection</keyword>
<evidence type="ECO:0000256" key="1">
    <source>
        <dbReference type="ARBA" id="ARBA00004611"/>
    </source>
</evidence>